<proteinExistence type="predicted"/>
<dbReference type="SUPFAM" id="SSF75615">
    <property type="entry name" value="Siroheme synthase middle domains-like"/>
    <property type="match status" value="1"/>
</dbReference>
<keyword evidence="7" id="KW-0456">Lyase</keyword>
<dbReference type="Gene3D" id="3.40.50.720">
    <property type="entry name" value="NAD(P)-binding Rossmann-like Domain"/>
    <property type="match status" value="1"/>
</dbReference>
<dbReference type="GO" id="GO:0004325">
    <property type="term" value="F:ferrochelatase activity"/>
    <property type="evidence" value="ECO:0007669"/>
    <property type="project" value="InterPro"/>
</dbReference>
<evidence type="ECO:0000313" key="7">
    <source>
        <dbReference type="EMBL" id="MBB3131803.1"/>
    </source>
</evidence>
<dbReference type="SUPFAM" id="SSF51735">
    <property type="entry name" value="NAD(P)-binding Rossmann-fold domains"/>
    <property type="match status" value="1"/>
</dbReference>
<dbReference type="GO" id="GO:0043115">
    <property type="term" value="F:precorrin-2 dehydrogenase activity"/>
    <property type="evidence" value="ECO:0007669"/>
    <property type="project" value="UniProtKB-EC"/>
</dbReference>
<reference evidence="7 8" key="1">
    <citation type="submission" date="2020-08" db="EMBL/GenBank/DDBJ databases">
        <title>Genomic Encyclopedia of Type Strains, Phase III (KMG-III): the genomes of soil and plant-associated and newly described type strains.</title>
        <authorList>
            <person name="Whitman W."/>
        </authorList>
    </citation>
    <scope>NUCLEOTIDE SEQUENCE [LARGE SCALE GENOMIC DNA]</scope>
    <source>
        <strain evidence="7 8">CECT 5831</strain>
    </source>
</reference>
<protein>
    <recommendedName>
        <fullName evidence="2">precorrin-2 dehydrogenase</fullName>
        <ecNumber evidence="2">1.3.1.76</ecNumber>
    </recommendedName>
</protein>
<comment type="catalytic activity">
    <reaction evidence="6">
        <text>precorrin-2 + NAD(+) = sirohydrochlorin + NADH + 2 H(+)</text>
        <dbReference type="Rhea" id="RHEA:15613"/>
        <dbReference type="ChEBI" id="CHEBI:15378"/>
        <dbReference type="ChEBI" id="CHEBI:57540"/>
        <dbReference type="ChEBI" id="CHEBI:57945"/>
        <dbReference type="ChEBI" id="CHEBI:58351"/>
        <dbReference type="ChEBI" id="CHEBI:58827"/>
        <dbReference type="EC" id="1.3.1.76"/>
    </reaction>
</comment>
<gene>
    <name evidence="7" type="ORF">FHS19_006527</name>
</gene>
<sequence length="216" mass="23592">MAVYLPVMLDCEGRCCTVVGGGTVAERKVNSLLTASADVTVISPEVTQGLRLLAMEGRIRWISREYAAGDLAGAFLVYAATSSPAVNGAVIDEAEQTGVLANAAGGSRTGSFISPSVLRRGRLLIAVSTSGAGPALAADICDRLEEEYGPEYEEYLEWMYRMRSGIKRQVTRPETRQRLLMKAAELEVLDEIRKGTFEPWDTEQIKQWIANNQEES</sequence>
<accession>A0A839TZ68</accession>
<dbReference type="AlphaFoldDB" id="A0A839TZ68"/>
<dbReference type="RefSeq" id="WP_183587174.1">
    <property type="nucleotide sequence ID" value="NZ_JACHXJ010000008.1"/>
</dbReference>
<dbReference type="GO" id="GO:0019354">
    <property type="term" value="P:siroheme biosynthetic process"/>
    <property type="evidence" value="ECO:0007669"/>
    <property type="project" value="UniProtKB-UniPathway"/>
</dbReference>
<dbReference type="NCBIfam" id="TIGR01470">
    <property type="entry name" value="cysG_Nterm"/>
    <property type="match status" value="1"/>
</dbReference>
<dbReference type="EC" id="1.3.1.76" evidence="2"/>
<dbReference type="PANTHER" id="PTHR35330:SF1">
    <property type="entry name" value="SIROHEME BIOSYNTHESIS PROTEIN MET8"/>
    <property type="match status" value="1"/>
</dbReference>
<evidence type="ECO:0000256" key="1">
    <source>
        <dbReference type="ARBA" id="ARBA00005010"/>
    </source>
</evidence>
<keyword evidence="5" id="KW-0627">Porphyrin biosynthesis</keyword>
<dbReference type="PANTHER" id="PTHR35330">
    <property type="entry name" value="SIROHEME BIOSYNTHESIS PROTEIN MET8"/>
    <property type="match status" value="1"/>
</dbReference>
<dbReference type="Pfam" id="PF13241">
    <property type="entry name" value="NAD_binding_7"/>
    <property type="match status" value="1"/>
</dbReference>
<dbReference type="InterPro" id="IPR036291">
    <property type="entry name" value="NAD(P)-bd_dom_sf"/>
</dbReference>
<organism evidence="7 8">
    <name type="scientific">Paenibacillus rhizosphaerae</name>
    <dbReference type="NCBI Taxonomy" id="297318"/>
    <lineage>
        <taxon>Bacteria</taxon>
        <taxon>Bacillati</taxon>
        <taxon>Bacillota</taxon>
        <taxon>Bacilli</taxon>
        <taxon>Bacillales</taxon>
        <taxon>Paenibacillaceae</taxon>
        <taxon>Paenibacillus</taxon>
    </lineage>
</organism>
<keyword evidence="4" id="KW-0520">NAD</keyword>
<evidence type="ECO:0000256" key="2">
    <source>
        <dbReference type="ARBA" id="ARBA00012400"/>
    </source>
</evidence>
<name>A0A839TZ68_9BACL</name>
<keyword evidence="3 7" id="KW-0560">Oxidoreductase</keyword>
<evidence type="ECO:0000256" key="6">
    <source>
        <dbReference type="ARBA" id="ARBA00047561"/>
    </source>
</evidence>
<evidence type="ECO:0000313" key="8">
    <source>
        <dbReference type="Proteomes" id="UP000517523"/>
    </source>
</evidence>
<evidence type="ECO:0000256" key="4">
    <source>
        <dbReference type="ARBA" id="ARBA00023027"/>
    </source>
</evidence>
<dbReference type="UniPathway" id="UPA00262">
    <property type="reaction ID" value="UER00222"/>
</dbReference>
<comment type="caution">
    <text evidence="7">The sequence shown here is derived from an EMBL/GenBank/DDBJ whole genome shotgun (WGS) entry which is preliminary data.</text>
</comment>
<comment type="pathway">
    <text evidence="1">Porphyrin-containing compound metabolism; siroheme biosynthesis; sirohydrochlorin from precorrin-2: step 1/1.</text>
</comment>
<evidence type="ECO:0000256" key="5">
    <source>
        <dbReference type="ARBA" id="ARBA00023244"/>
    </source>
</evidence>
<dbReference type="EMBL" id="JACHXJ010000008">
    <property type="protein sequence ID" value="MBB3131803.1"/>
    <property type="molecule type" value="Genomic_DNA"/>
</dbReference>
<evidence type="ECO:0000256" key="3">
    <source>
        <dbReference type="ARBA" id="ARBA00023002"/>
    </source>
</evidence>
<dbReference type="Gene3D" id="1.10.8.610">
    <property type="entry name" value="SirC, precorrin-2 dehydrogenase, C-terminal helical domain-like"/>
    <property type="match status" value="1"/>
</dbReference>
<dbReference type="InterPro" id="IPR042518">
    <property type="entry name" value="SirC_C"/>
</dbReference>
<dbReference type="Proteomes" id="UP000517523">
    <property type="component" value="Unassembled WGS sequence"/>
</dbReference>
<dbReference type="InterPro" id="IPR006367">
    <property type="entry name" value="Sirohaem_synthase_N"/>
</dbReference>
<dbReference type="InterPro" id="IPR028161">
    <property type="entry name" value="Met8-like"/>
</dbReference>